<gene>
    <name evidence="1" type="ORF">CEXT_696631</name>
</gene>
<dbReference type="PRINTS" id="PR01345">
    <property type="entry name" value="CERVTRCPTASE"/>
</dbReference>
<dbReference type="AlphaFoldDB" id="A0AAV4XZI8"/>
<keyword evidence="2" id="KW-1185">Reference proteome</keyword>
<evidence type="ECO:0000313" key="1">
    <source>
        <dbReference type="EMBL" id="GIY99150.1"/>
    </source>
</evidence>
<evidence type="ECO:0000313" key="2">
    <source>
        <dbReference type="Proteomes" id="UP001054945"/>
    </source>
</evidence>
<dbReference type="Proteomes" id="UP001054945">
    <property type="component" value="Unassembled WGS sequence"/>
</dbReference>
<dbReference type="EMBL" id="BPLR01001011">
    <property type="protein sequence ID" value="GIY99150.1"/>
    <property type="molecule type" value="Genomic_DNA"/>
</dbReference>
<sequence>MNGQLLEIFHQSYKTCILLKAVFFKQLSDYKLSADLNALEDWCDTNNMEVNLNKSYYLTFPFMHQALDLQLTYRGTQIATSNSFKYLGVTIDRKLNWKPHTEDITNRAMKRLSALKLLDGLVGVVLD</sequence>
<organism evidence="1 2">
    <name type="scientific">Caerostris extrusa</name>
    <name type="common">Bark spider</name>
    <name type="synonym">Caerostris bankana</name>
    <dbReference type="NCBI Taxonomy" id="172846"/>
    <lineage>
        <taxon>Eukaryota</taxon>
        <taxon>Metazoa</taxon>
        <taxon>Ecdysozoa</taxon>
        <taxon>Arthropoda</taxon>
        <taxon>Chelicerata</taxon>
        <taxon>Arachnida</taxon>
        <taxon>Araneae</taxon>
        <taxon>Araneomorphae</taxon>
        <taxon>Entelegynae</taxon>
        <taxon>Araneoidea</taxon>
        <taxon>Araneidae</taxon>
        <taxon>Caerostris</taxon>
    </lineage>
</organism>
<name>A0AAV4XZI8_CAEEX</name>
<accession>A0AAV4XZI8</accession>
<protein>
    <submittedName>
        <fullName evidence="1">Uncharacterized protein</fullName>
    </submittedName>
</protein>
<reference evidence="1 2" key="1">
    <citation type="submission" date="2021-06" db="EMBL/GenBank/DDBJ databases">
        <title>Caerostris extrusa draft genome.</title>
        <authorList>
            <person name="Kono N."/>
            <person name="Arakawa K."/>
        </authorList>
    </citation>
    <scope>NUCLEOTIDE SEQUENCE [LARGE SCALE GENOMIC DNA]</scope>
</reference>
<proteinExistence type="predicted"/>
<comment type="caution">
    <text evidence="1">The sequence shown here is derived from an EMBL/GenBank/DDBJ whole genome shotgun (WGS) entry which is preliminary data.</text>
</comment>